<dbReference type="EMBL" id="CP102173">
    <property type="protein sequence ID" value="UUP13069.1"/>
    <property type="molecule type" value="Genomic_DNA"/>
</dbReference>
<evidence type="ECO:0000313" key="2">
    <source>
        <dbReference type="EMBL" id="UUP13069.1"/>
    </source>
</evidence>
<dbReference type="Proteomes" id="UP001316184">
    <property type="component" value="Chromosome"/>
</dbReference>
<gene>
    <name evidence="2" type="ORF">NQV15_14580</name>
</gene>
<reference evidence="2 3" key="1">
    <citation type="submission" date="2022-08" db="EMBL/GenBank/DDBJ databases">
        <title>novel species in genus Aeromicrobium.</title>
        <authorList>
            <person name="Ye L."/>
        </authorList>
    </citation>
    <scope>NUCLEOTIDE SEQUENCE [LARGE SCALE GENOMIC DNA]</scope>
    <source>
        <strain evidence="3">zg-Y1379</strain>
    </source>
</reference>
<feature type="transmembrane region" description="Helical" evidence="1">
    <location>
        <begin position="43"/>
        <end position="64"/>
    </location>
</feature>
<protein>
    <recommendedName>
        <fullName evidence="4">DUF3093 domain-containing protein</fullName>
    </recommendedName>
</protein>
<feature type="transmembrane region" description="Helical" evidence="1">
    <location>
        <begin position="18"/>
        <end position="37"/>
    </location>
</feature>
<evidence type="ECO:0000256" key="1">
    <source>
        <dbReference type="SAM" id="Phobius"/>
    </source>
</evidence>
<evidence type="ECO:0008006" key="4">
    <source>
        <dbReference type="Google" id="ProtNLM"/>
    </source>
</evidence>
<keyword evidence="1" id="KW-0812">Transmembrane</keyword>
<keyword evidence="3" id="KW-1185">Reference proteome</keyword>
<accession>A0ABY5M4H9</accession>
<keyword evidence="1" id="KW-1133">Transmembrane helix</keyword>
<proteinExistence type="predicted"/>
<dbReference type="RefSeq" id="WP_232401071.1">
    <property type="nucleotide sequence ID" value="NZ_CP102173.1"/>
</dbReference>
<keyword evidence="1" id="KW-0472">Membrane</keyword>
<name>A0ABY5M4H9_9ACTN</name>
<sequence>MPTTVHSELGAPRRIGKVVIAVGLALAIADVASGFGLQGWGVLASIFVLIVGITVWSVAFYGGLELTSERLVVGRERLSPDDFDAGFGAQPMTVLSDRQWAMADGPFPTPAGENVRVVGGSHGRTLGLRGVVLREAGTGRYAVIYCRRPDRLAPLLQDWLTRPAR</sequence>
<evidence type="ECO:0000313" key="3">
    <source>
        <dbReference type="Proteomes" id="UP001316184"/>
    </source>
</evidence>
<organism evidence="2 3">
    <name type="scientific">Aeromicrobium wangtongii</name>
    <dbReference type="NCBI Taxonomy" id="2969247"/>
    <lineage>
        <taxon>Bacteria</taxon>
        <taxon>Bacillati</taxon>
        <taxon>Actinomycetota</taxon>
        <taxon>Actinomycetes</taxon>
        <taxon>Propionibacteriales</taxon>
        <taxon>Nocardioidaceae</taxon>
        <taxon>Aeromicrobium</taxon>
    </lineage>
</organism>